<evidence type="ECO:0000313" key="7">
    <source>
        <dbReference type="EMBL" id="OTG16490.1"/>
    </source>
</evidence>
<dbReference type="EMBL" id="CM007898">
    <property type="protein sequence ID" value="OTG16490.1"/>
    <property type="molecule type" value="Genomic_DNA"/>
</dbReference>
<evidence type="ECO:0000256" key="3">
    <source>
        <dbReference type="ARBA" id="ARBA00022723"/>
    </source>
</evidence>
<dbReference type="EMBL" id="MNCJ02000324">
    <property type="protein sequence ID" value="KAF5791674.1"/>
    <property type="molecule type" value="Genomic_DNA"/>
</dbReference>
<reference evidence="7" key="2">
    <citation type="submission" date="2017-02" db="EMBL/GenBank/DDBJ databases">
        <title>Sunflower complete genome.</title>
        <authorList>
            <person name="Langlade N."/>
            <person name="Munos S."/>
        </authorList>
    </citation>
    <scope>NUCLEOTIDE SEQUENCE [LARGE SCALE GENOMIC DNA]</scope>
    <source>
        <tissue evidence="7">Leaves</tissue>
    </source>
</reference>
<feature type="compositionally biased region" description="Basic and acidic residues" evidence="5">
    <location>
        <begin position="10"/>
        <end position="23"/>
    </location>
</feature>
<organism evidence="7 8">
    <name type="scientific">Helianthus annuus</name>
    <name type="common">Common sunflower</name>
    <dbReference type="NCBI Taxonomy" id="4232"/>
    <lineage>
        <taxon>Eukaryota</taxon>
        <taxon>Viridiplantae</taxon>
        <taxon>Streptophyta</taxon>
        <taxon>Embryophyta</taxon>
        <taxon>Tracheophyta</taxon>
        <taxon>Spermatophyta</taxon>
        <taxon>Magnoliopsida</taxon>
        <taxon>eudicotyledons</taxon>
        <taxon>Gunneridae</taxon>
        <taxon>Pentapetalae</taxon>
        <taxon>asterids</taxon>
        <taxon>campanulids</taxon>
        <taxon>Asterales</taxon>
        <taxon>Asteraceae</taxon>
        <taxon>Asteroideae</taxon>
        <taxon>Heliantheae alliance</taxon>
        <taxon>Heliantheae</taxon>
        <taxon>Helianthus</taxon>
    </lineage>
</organism>
<reference evidence="6 8" key="1">
    <citation type="journal article" date="2017" name="Nature">
        <title>The sunflower genome provides insights into oil metabolism, flowering and Asterid evolution.</title>
        <authorList>
            <person name="Badouin H."/>
            <person name="Gouzy J."/>
            <person name="Grassa C.J."/>
            <person name="Murat F."/>
            <person name="Staton S.E."/>
            <person name="Cottret L."/>
            <person name="Lelandais-Briere C."/>
            <person name="Owens G.L."/>
            <person name="Carrere S."/>
            <person name="Mayjonade B."/>
            <person name="Legrand L."/>
            <person name="Gill N."/>
            <person name="Kane N.C."/>
            <person name="Bowers J.E."/>
            <person name="Hubner S."/>
            <person name="Bellec A."/>
            <person name="Berard A."/>
            <person name="Berges H."/>
            <person name="Blanchet N."/>
            <person name="Boniface M.C."/>
            <person name="Brunel D."/>
            <person name="Catrice O."/>
            <person name="Chaidir N."/>
            <person name="Claudel C."/>
            <person name="Donnadieu C."/>
            <person name="Faraut T."/>
            <person name="Fievet G."/>
            <person name="Helmstetter N."/>
            <person name="King M."/>
            <person name="Knapp S.J."/>
            <person name="Lai Z."/>
            <person name="Le Paslier M.C."/>
            <person name="Lippi Y."/>
            <person name="Lorenzon L."/>
            <person name="Mandel J.R."/>
            <person name="Marage G."/>
            <person name="Marchand G."/>
            <person name="Marquand E."/>
            <person name="Bret-Mestries E."/>
            <person name="Morien E."/>
            <person name="Nambeesan S."/>
            <person name="Nguyen T."/>
            <person name="Pegot-Espagnet P."/>
            <person name="Pouilly N."/>
            <person name="Raftis F."/>
            <person name="Sallet E."/>
            <person name="Schiex T."/>
            <person name="Thomas J."/>
            <person name="Vandecasteele C."/>
            <person name="Vares D."/>
            <person name="Vear F."/>
            <person name="Vautrin S."/>
            <person name="Crespi M."/>
            <person name="Mangin B."/>
            <person name="Burke J.M."/>
            <person name="Salse J."/>
            <person name="Munos S."/>
            <person name="Vincourt P."/>
            <person name="Rieseberg L.H."/>
            <person name="Langlade N.B."/>
        </authorList>
    </citation>
    <scope>NUCLEOTIDE SEQUENCE [LARGE SCALE GENOMIC DNA]</scope>
    <source>
        <strain evidence="8">cv. SF193</strain>
        <tissue evidence="6">Leaves</tissue>
    </source>
</reference>
<sequence>MVESGIHGVELTEERVPKTSVDEDDSVYRDKCNTSIVNSHRSCPSPDCSYDICLNCCRELRDGIQPGGMEPESSFQQFLEHSQLQDAEPNTQFFGWKADFKPETSITDNLLDFPIWKANLN</sequence>
<proteinExistence type="inferred from homology"/>
<comment type="similarity">
    <text evidence="2">Belongs to the JARID1 histone demethylase family.</text>
</comment>
<dbReference type="PANTHER" id="PTHR12549">
    <property type="entry name" value="JMJC DOMAIN-CONTAINING HISTONE DEMETHYLATION PROTEIN"/>
    <property type="match status" value="1"/>
</dbReference>
<dbReference type="Proteomes" id="UP000215914">
    <property type="component" value="Chromosome 9"/>
</dbReference>
<keyword evidence="4" id="KW-0539">Nucleus</keyword>
<dbReference type="GO" id="GO:0005634">
    <property type="term" value="C:nucleus"/>
    <property type="evidence" value="ECO:0007669"/>
    <property type="project" value="UniProtKB-SubCell"/>
</dbReference>
<keyword evidence="3" id="KW-0479">Metal-binding</keyword>
<evidence type="ECO:0000313" key="6">
    <source>
        <dbReference type="EMBL" id="KAF5791674.1"/>
    </source>
</evidence>
<dbReference type="GO" id="GO:0046872">
    <property type="term" value="F:metal ion binding"/>
    <property type="evidence" value="ECO:0007669"/>
    <property type="project" value="UniProtKB-KW"/>
</dbReference>
<dbReference type="InParanoid" id="A0A251TZG2"/>
<accession>A0A251TZG2</accession>
<dbReference type="InterPro" id="IPR045109">
    <property type="entry name" value="LSDs-like"/>
</dbReference>
<evidence type="ECO:0000256" key="1">
    <source>
        <dbReference type="ARBA" id="ARBA00004123"/>
    </source>
</evidence>
<dbReference type="PANTHER" id="PTHR12549:SF38">
    <property type="entry name" value="JMJC DOMAIN-CONTAINING HISTONE DEMETHYLASE 2, ISOFORM A"/>
    <property type="match status" value="1"/>
</dbReference>
<evidence type="ECO:0000313" key="8">
    <source>
        <dbReference type="Proteomes" id="UP000215914"/>
    </source>
</evidence>
<evidence type="ECO:0000256" key="4">
    <source>
        <dbReference type="ARBA" id="ARBA00023242"/>
    </source>
</evidence>
<feature type="region of interest" description="Disordered" evidence="5">
    <location>
        <begin position="1"/>
        <end position="23"/>
    </location>
</feature>
<comment type="subcellular location">
    <subcellularLocation>
        <location evidence="1">Nucleus</location>
    </subcellularLocation>
</comment>
<dbReference type="OMA" id="PIWKANL"/>
<evidence type="ECO:0000256" key="5">
    <source>
        <dbReference type="SAM" id="MobiDB-lite"/>
    </source>
</evidence>
<dbReference type="OrthoDB" id="1750249at2759"/>
<dbReference type="AlphaFoldDB" id="A0A251TZG2"/>
<dbReference type="Gramene" id="mRNA:HanXRQr2_Chr09g0397471">
    <property type="protein sequence ID" value="mRNA:HanXRQr2_Chr09g0397471"/>
    <property type="gene ID" value="HanXRQr2_Chr09g0397471"/>
</dbReference>
<reference evidence="6" key="3">
    <citation type="submission" date="2020-06" db="EMBL/GenBank/DDBJ databases">
        <title>Helianthus annuus Genome sequencing and assembly Release 2.</title>
        <authorList>
            <person name="Gouzy J."/>
            <person name="Langlade N."/>
            <person name="Munos S."/>
        </authorList>
    </citation>
    <scope>NUCLEOTIDE SEQUENCE</scope>
    <source>
        <tissue evidence="6">Leaves</tissue>
    </source>
</reference>
<evidence type="ECO:0000256" key="2">
    <source>
        <dbReference type="ARBA" id="ARBA00006801"/>
    </source>
</evidence>
<dbReference type="GO" id="GO:0032454">
    <property type="term" value="F:histone H3K9 demethylase activity"/>
    <property type="evidence" value="ECO:0007669"/>
    <property type="project" value="InterPro"/>
</dbReference>
<name>A0A251TZG2_HELAN</name>
<gene>
    <name evidence="7" type="ORF">HannXRQ_Chr09g0271951</name>
    <name evidence="6" type="ORF">HanXRQr2_Chr09g0397471</name>
</gene>
<keyword evidence="8" id="KW-1185">Reference proteome</keyword>
<protein>
    <submittedName>
        <fullName evidence="7">Uncharacterized protein</fullName>
    </submittedName>
</protein>